<dbReference type="InterPro" id="IPR024180">
    <property type="entry name" value="Tetrapyrrole_Mease/MazG_pred"/>
</dbReference>
<dbReference type="GO" id="GO:0046081">
    <property type="term" value="P:dUTP catabolic process"/>
    <property type="evidence" value="ECO:0007669"/>
    <property type="project" value="TreeGrafter"/>
</dbReference>
<reference evidence="3 5" key="1">
    <citation type="journal article" date="2015" name="Int. J. Syst. Evol. Microbiol.">
        <title>Exiguobacterium enclense sp. nov., isolated from sediment.</title>
        <authorList>
            <person name="Dastager S.G."/>
            <person name="Mawlankar R."/>
            <person name="Sonalkar V.V."/>
            <person name="Thorat M.N."/>
            <person name="Mual P."/>
            <person name="Verma A."/>
            <person name="Krishnamurthi S."/>
            <person name="Tang S.K."/>
            <person name="Li W.J."/>
        </authorList>
    </citation>
    <scope>NUCLEOTIDE SEQUENCE [LARGE SCALE GENOMIC DNA]</scope>
    <source>
        <strain evidence="3 5">NIO-1109</strain>
    </source>
</reference>
<dbReference type="Gene3D" id="1.10.287.1080">
    <property type="entry name" value="MazG-like"/>
    <property type="match status" value="2"/>
</dbReference>
<comment type="caution">
    <text evidence="3">The sequence shown here is derived from an EMBL/GenBank/DDBJ whole genome shotgun (WGS) entry which is preliminary data.</text>
</comment>
<dbReference type="SUPFAM" id="SSF101386">
    <property type="entry name" value="all-alpha NTP pyrophosphatases"/>
    <property type="match status" value="2"/>
</dbReference>
<evidence type="ECO:0000313" key="5">
    <source>
        <dbReference type="Proteomes" id="UP000053797"/>
    </source>
</evidence>
<evidence type="ECO:0000259" key="1">
    <source>
        <dbReference type="Pfam" id="PF00590"/>
    </source>
</evidence>
<dbReference type="GO" id="GO:0006950">
    <property type="term" value="P:response to stress"/>
    <property type="evidence" value="ECO:0007669"/>
    <property type="project" value="UniProtKB-ARBA"/>
</dbReference>
<dbReference type="GO" id="GO:0046076">
    <property type="term" value="P:dTTP catabolic process"/>
    <property type="evidence" value="ECO:0007669"/>
    <property type="project" value="TreeGrafter"/>
</dbReference>
<dbReference type="SUPFAM" id="SSF53790">
    <property type="entry name" value="Tetrapyrrole methylase"/>
    <property type="match status" value="1"/>
</dbReference>
<dbReference type="CDD" id="cd11528">
    <property type="entry name" value="NTP-PPase_MazG_Nterm"/>
    <property type="match status" value="1"/>
</dbReference>
<name>A0A0V8GB56_9BACL</name>
<dbReference type="EMBL" id="LNQL01000009">
    <property type="protein sequence ID" value="KSU47486.1"/>
    <property type="molecule type" value="Genomic_DNA"/>
</dbReference>
<gene>
    <name evidence="4" type="primary">mazG</name>
    <name evidence="3" type="ORF">AS033_16445</name>
    <name evidence="4" type="ORF">SZL87_16525</name>
</gene>
<dbReference type="Pfam" id="PF03819">
    <property type="entry name" value="MazG"/>
    <property type="match status" value="1"/>
</dbReference>
<evidence type="ECO:0000313" key="3">
    <source>
        <dbReference type="EMBL" id="KSU47486.1"/>
    </source>
</evidence>
<dbReference type="OrthoDB" id="9808939at2"/>
<dbReference type="InterPro" id="IPR014777">
    <property type="entry name" value="4pyrrole_Mease_sub1"/>
</dbReference>
<dbReference type="RefSeq" id="WP_023466554.1">
    <property type="nucleotide sequence ID" value="NZ_FMYN01000009.1"/>
</dbReference>
<dbReference type="PANTHER" id="PTHR30522">
    <property type="entry name" value="NUCLEOSIDE TRIPHOSPHATE PYROPHOSPHOHYDROLASE"/>
    <property type="match status" value="1"/>
</dbReference>
<dbReference type="GO" id="GO:0006203">
    <property type="term" value="P:dGTP catabolic process"/>
    <property type="evidence" value="ECO:0007669"/>
    <property type="project" value="TreeGrafter"/>
</dbReference>
<dbReference type="Proteomes" id="UP001387110">
    <property type="component" value="Unassembled WGS sequence"/>
</dbReference>
<dbReference type="InterPro" id="IPR035996">
    <property type="entry name" value="4pyrrol_Methylase_sf"/>
</dbReference>
<dbReference type="CDD" id="cd11723">
    <property type="entry name" value="YabN_N_like"/>
    <property type="match status" value="1"/>
</dbReference>
<dbReference type="EC" id="3.6.1.9" evidence="4"/>
<dbReference type="PANTHER" id="PTHR30522:SF0">
    <property type="entry name" value="NUCLEOSIDE TRIPHOSPHATE PYROPHOSPHOHYDROLASE"/>
    <property type="match status" value="1"/>
</dbReference>
<dbReference type="PIRSF" id="PIRSF002845">
    <property type="entry name" value="Ttrprl_mtas_MazG"/>
    <property type="match status" value="1"/>
</dbReference>
<dbReference type="GO" id="GO:0008168">
    <property type="term" value="F:methyltransferase activity"/>
    <property type="evidence" value="ECO:0007669"/>
    <property type="project" value="InterPro"/>
</dbReference>
<dbReference type="GO" id="GO:0047429">
    <property type="term" value="F:nucleoside triphosphate diphosphatase activity"/>
    <property type="evidence" value="ECO:0007669"/>
    <property type="project" value="UniProtKB-EC"/>
</dbReference>
<feature type="domain" description="NTP pyrophosphohydrolase MazG-like" evidence="2">
    <location>
        <begin position="252"/>
        <end position="325"/>
    </location>
</feature>
<dbReference type="Gene3D" id="3.40.1010.10">
    <property type="entry name" value="Cobalt-precorrin-4 Transmethylase, Domain 1"/>
    <property type="match status" value="1"/>
</dbReference>
<evidence type="ECO:0000313" key="6">
    <source>
        <dbReference type="Proteomes" id="UP001387110"/>
    </source>
</evidence>
<dbReference type="FunFam" id="1.10.287.1080:FF:000001">
    <property type="entry name" value="Nucleoside triphosphate pyrophosphohydrolase"/>
    <property type="match status" value="1"/>
</dbReference>
<dbReference type="Proteomes" id="UP000053797">
    <property type="component" value="Unassembled WGS sequence"/>
</dbReference>
<dbReference type="NCBIfam" id="TIGR00444">
    <property type="entry name" value="mazG"/>
    <property type="match status" value="1"/>
</dbReference>
<dbReference type="CDD" id="cd11529">
    <property type="entry name" value="NTP-PPase_MazG_Cterm"/>
    <property type="match status" value="1"/>
</dbReference>
<organism evidence="3 5">
    <name type="scientific">Exiguobacterium indicum</name>
    <dbReference type="NCBI Taxonomy" id="296995"/>
    <lineage>
        <taxon>Bacteria</taxon>
        <taxon>Bacillati</taxon>
        <taxon>Bacillota</taxon>
        <taxon>Bacilli</taxon>
        <taxon>Bacillales</taxon>
        <taxon>Bacillales Family XII. Incertae Sedis</taxon>
        <taxon>Exiguobacterium</taxon>
    </lineage>
</organism>
<dbReference type="GO" id="GO:0046047">
    <property type="term" value="P:TTP catabolic process"/>
    <property type="evidence" value="ECO:0007669"/>
    <property type="project" value="TreeGrafter"/>
</dbReference>
<dbReference type="InterPro" id="IPR004518">
    <property type="entry name" value="MazG-like_dom"/>
</dbReference>
<feature type="domain" description="Tetrapyrrole methylase" evidence="1">
    <location>
        <begin position="4"/>
        <end position="204"/>
    </location>
</feature>
<dbReference type="InterPro" id="IPR000878">
    <property type="entry name" value="4pyrrol_Mease"/>
</dbReference>
<dbReference type="InterPro" id="IPR048015">
    <property type="entry name" value="NTP-PPase_MazG-like_N"/>
</dbReference>
<dbReference type="InterPro" id="IPR011551">
    <property type="entry name" value="NTP_PyrPHydrolase_MazG"/>
</dbReference>
<proteinExistence type="predicted"/>
<reference evidence="4 6" key="2">
    <citation type="submission" date="2023-12" db="EMBL/GenBank/DDBJ databases">
        <authorList>
            <person name="Easwaran N."/>
            <person name="Lazarus H.P.S."/>
        </authorList>
    </citation>
    <scope>NUCLEOTIDE SEQUENCE [LARGE SCALE GENOMIC DNA]</scope>
    <source>
        <strain evidence="4 6">VIT-2023</strain>
    </source>
</reference>
<evidence type="ECO:0000259" key="2">
    <source>
        <dbReference type="Pfam" id="PF03819"/>
    </source>
</evidence>
<sequence length="476" mass="53592">MTHRITIVGLGVGELEQLPFGIYRLLKNTTQPVYLRTMDHPVVSELAAEGMNFTSFDSVYERHSRFEDVYTEIVEELLRLSKTTDIIYAVPGHPLVAESTVQQLLERTDAVDVVGGQSFLDPMFAALGVDPIEGFQLLDATAFTVDEAQIRQHLLIGQVYDALVAGDLKVQLMERYPDEHLVTLVTAAGTSKQTVQSVPLYELDHVTTLSNLTTVYVPPVTDEQTLNRDFATLKEIVARLRGEGGCPWDQEQTHESLKRHLIEESYELLEAIDLQDDNLMIEELGDVLLQVMLHAQIGLDEGYFDIRDVIGSVSDKMIRRHPHVFGETIVDSSADVVSNWQDIKAQEKPERTSLLDGVTKGAPALMRAEDIQKKVAKVGFEWSDVEGALEKVIEELRELKEAAPEERLGEFGDVLFSITLVGKYLGLSAEEGLQQTNDKFIRRFTRMEQLADRPLVEMTLEEQDSLWHQAKQEEQS</sequence>
<keyword evidence="6" id="KW-1185">Reference proteome</keyword>
<accession>A0A0V8GB56</accession>
<keyword evidence="4" id="KW-0378">Hydrolase</keyword>
<protein>
    <submittedName>
        <fullName evidence="3">MazG family protein</fullName>
    </submittedName>
    <submittedName>
        <fullName evidence="4">Nucleoside triphosphate pyrophosphohydrolase</fullName>
        <ecNumber evidence="4">3.6.1.9</ecNumber>
    </submittedName>
</protein>
<dbReference type="InterPro" id="IPR048011">
    <property type="entry name" value="NTP-PPase_MazG-like_C"/>
</dbReference>
<dbReference type="InterPro" id="IPR035013">
    <property type="entry name" value="YabN_N"/>
</dbReference>
<dbReference type="NCBIfam" id="NF007113">
    <property type="entry name" value="PRK09562.1"/>
    <property type="match status" value="1"/>
</dbReference>
<dbReference type="Pfam" id="PF00590">
    <property type="entry name" value="TP_methylase"/>
    <property type="match status" value="1"/>
</dbReference>
<evidence type="ECO:0000313" key="4">
    <source>
        <dbReference type="EMBL" id="MEI4464033.1"/>
    </source>
</evidence>
<dbReference type="AlphaFoldDB" id="A0A0V8GB56"/>
<dbReference type="EMBL" id="JBAWKY010000009">
    <property type="protein sequence ID" value="MEI4464033.1"/>
    <property type="molecule type" value="Genomic_DNA"/>
</dbReference>
<dbReference type="GO" id="GO:0046052">
    <property type="term" value="P:UTP catabolic process"/>
    <property type="evidence" value="ECO:0007669"/>
    <property type="project" value="TreeGrafter"/>
</dbReference>
<dbReference type="GO" id="GO:0046061">
    <property type="term" value="P:dATP catabolic process"/>
    <property type="evidence" value="ECO:0007669"/>
    <property type="project" value="TreeGrafter"/>
</dbReference>